<feature type="region of interest" description="Disordered" evidence="1">
    <location>
        <begin position="84"/>
        <end position="104"/>
    </location>
</feature>
<sequence length="104" mass="11396">MIGTHYNTNGVSGEQKAAATARSQSQAEKVLQLFADNPSVKRATPSQIYNGMVKHQLITHHVPITSIRRAISDLVKGGMMVKLPETKPGPMKQPEHFYSLKQAA</sequence>
<gene>
    <name evidence="2" type="ORF">CLV58_10613</name>
</gene>
<evidence type="ECO:0008006" key="4">
    <source>
        <dbReference type="Google" id="ProtNLM"/>
    </source>
</evidence>
<organism evidence="2 3">
    <name type="scientific">Spirosoma oryzae</name>
    <dbReference type="NCBI Taxonomy" id="1469603"/>
    <lineage>
        <taxon>Bacteria</taxon>
        <taxon>Pseudomonadati</taxon>
        <taxon>Bacteroidota</taxon>
        <taxon>Cytophagia</taxon>
        <taxon>Cytophagales</taxon>
        <taxon>Cytophagaceae</taxon>
        <taxon>Spirosoma</taxon>
    </lineage>
</organism>
<evidence type="ECO:0000313" key="2">
    <source>
        <dbReference type="EMBL" id="PRY40830.1"/>
    </source>
</evidence>
<evidence type="ECO:0000313" key="3">
    <source>
        <dbReference type="Proteomes" id="UP000238375"/>
    </source>
</evidence>
<protein>
    <recommendedName>
        <fullName evidence="4">Ferric uptake regulator family protein</fullName>
    </recommendedName>
</protein>
<accession>A0A2T0T579</accession>
<feature type="region of interest" description="Disordered" evidence="1">
    <location>
        <begin position="1"/>
        <end position="23"/>
    </location>
</feature>
<keyword evidence="3" id="KW-1185">Reference proteome</keyword>
<comment type="caution">
    <text evidence="2">The sequence shown here is derived from an EMBL/GenBank/DDBJ whole genome shotgun (WGS) entry which is preliminary data.</text>
</comment>
<feature type="compositionally biased region" description="Polar residues" evidence="1">
    <location>
        <begin position="1"/>
        <end position="12"/>
    </location>
</feature>
<name>A0A2T0T579_9BACT</name>
<reference evidence="2 3" key="1">
    <citation type="submission" date="2018-03" db="EMBL/GenBank/DDBJ databases">
        <title>Genomic Encyclopedia of Archaeal and Bacterial Type Strains, Phase II (KMG-II): from individual species to whole genera.</title>
        <authorList>
            <person name="Goeker M."/>
        </authorList>
    </citation>
    <scope>NUCLEOTIDE SEQUENCE [LARGE SCALE GENOMIC DNA]</scope>
    <source>
        <strain evidence="2 3">DSM 28354</strain>
    </source>
</reference>
<dbReference type="RefSeq" id="WP_106137277.1">
    <property type="nucleotide sequence ID" value="NZ_PVTE01000006.1"/>
</dbReference>
<dbReference type="Proteomes" id="UP000238375">
    <property type="component" value="Unassembled WGS sequence"/>
</dbReference>
<dbReference type="EMBL" id="PVTE01000006">
    <property type="protein sequence ID" value="PRY40830.1"/>
    <property type="molecule type" value="Genomic_DNA"/>
</dbReference>
<evidence type="ECO:0000256" key="1">
    <source>
        <dbReference type="SAM" id="MobiDB-lite"/>
    </source>
</evidence>
<dbReference type="AlphaFoldDB" id="A0A2T0T579"/>
<proteinExistence type="predicted"/>